<feature type="compositionally biased region" description="Low complexity" evidence="1">
    <location>
        <begin position="12"/>
        <end position="24"/>
    </location>
</feature>
<evidence type="ECO:0000256" key="1">
    <source>
        <dbReference type="SAM" id="MobiDB-lite"/>
    </source>
</evidence>
<accession>A0A1K0H6X5</accession>
<gene>
    <name evidence="2" type="ORF">UBRO_20775</name>
</gene>
<protein>
    <submittedName>
        <fullName evidence="2">Uncharacterized protein</fullName>
    </submittedName>
</protein>
<dbReference type="AlphaFoldDB" id="A0A1K0H6X5"/>
<reference evidence="3" key="1">
    <citation type="submission" date="2016-04" db="EMBL/GenBank/DDBJ databases">
        <authorList>
            <person name="Guldener U."/>
            <person name="Guldener U."/>
        </authorList>
    </citation>
    <scope>NUCLEOTIDE SEQUENCE [LARGE SCALE GENOMIC DNA]</scope>
    <source>
        <strain evidence="3">UB2112</strain>
    </source>
</reference>
<dbReference type="EMBL" id="LT558127">
    <property type="protein sequence ID" value="SAM83539.1"/>
    <property type="molecule type" value="Genomic_DNA"/>
</dbReference>
<evidence type="ECO:0000313" key="2">
    <source>
        <dbReference type="EMBL" id="SAM83539.1"/>
    </source>
</evidence>
<feature type="region of interest" description="Disordered" evidence="1">
    <location>
        <begin position="823"/>
        <end position="845"/>
    </location>
</feature>
<sequence length="1129" mass="127454">MPLPSPFQALDPASGPSSESYSQSPQPPSSPLTPEQHLQCILSRYTTNADIGAKLWLSTATGAFQAKKIDIQTRWGFLEAVFRACYYHELIRELISNVRLLPNAFVHDVLDTSQNPAVVRNRVSAETLFRRLDQPMHLDTPELFLETFLRCAHQSDPIRHASSLPTTITTTPSAYFNQHFYGPSLSLLQGHITVHNGFFPTTGRHATSAEPIHSNKDKADEYPEPELPVLDWRKYYSKVLPILQSSGFGKTRMCVQLSTISPGMLICLRHKTQADDKQHQESFPPQDSLVFEYFQRCKNRIFNAEFPTTPEDHERFNQAHLGVLAWLAIYCKTIAFYLEQLKRNAHDCFGTPRRCDSNPRLCWQTIVYQLAAAIYSPSSGFLSHKLFEQPQTCPRIRLVQDLSDPLSSTDTITTTSTPTEQPTKQSKAKLYAPMQTPPQLFGTRRLRSVMLEYICKSATELDQDMCIQLAGCLKEPELLVTAIKEYLKPHLDRLEQSAPEKTAKPFFFIALDECGSMPDLLPIIRRVWFHALPTSTWILLIDTNSVLAPLAGDTARKGSRRTHDGSTHRLTQPFSLMPLDVNFTEQQRQKLFADVPTFTLRKLNQLLPTLGRPLWYDGLYRSEQGVIYPLTIIDKLVYPAGWKWDLHTSWMHHDEINQNLLALVSQRIYLEVSSRSDPKSWYEFIQNQIGQHLRFIGRIYTASDSIITNTPSEPPLSAAVAWFFRCEPKETLRKWGKVIQALVHANEPVGFNLGAKGEHGVAVLCTMAIDVAASQIYSDVLKQSLLPSPSTSSIYAAVFGLVPVRRWLKSLIGGRIHHAASSFPPSTTHVGSGEDESHVSDAMEEDSVASSSADLEFESISPNSAFAAAGTMDETSALWRWADRAWLNFKHIVRLEDQVNAQKVLDAEELVQLWFRQAAAQGISNQPGWDFLIPVYESNTNEAPGDAEMFDKAKLSYIAIQVKNCIKRPSKAVRDGEVGPRLAMAEGKQKECLELFFDLKGCHDQQQGHMYSQRRHPQPKTDTPLMQADQRACQLLRHHLYIAGQDGATFPQLDRLFSPAKEQVALLFGGADSVETVEFDQMQARYVRDQKSQSEQDAWDEAQVRIHGALVSMRPTTKGLRARRNQRLA</sequence>
<dbReference type="PANTHER" id="PTHR33266">
    <property type="entry name" value="CHROMOSOME 15, WHOLE GENOME SHOTGUN SEQUENCE"/>
    <property type="match status" value="1"/>
</dbReference>
<dbReference type="PANTHER" id="PTHR33266:SF1">
    <property type="entry name" value="F-BOX DOMAIN-CONTAINING PROTEIN"/>
    <property type="match status" value="1"/>
</dbReference>
<dbReference type="OrthoDB" id="2546638at2759"/>
<proteinExistence type="predicted"/>
<dbReference type="Proteomes" id="UP000179920">
    <property type="component" value="Chromosome XI"/>
</dbReference>
<feature type="compositionally biased region" description="Low complexity" evidence="1">
    <location>
        <begin position="407"/>
        <end position="425"/>
    </location>
</feature>
<name>A0A1K0H6X5_9BASI</name>
<feature type="region of interest" description="Disordered" evidence="1">
    <location>
        <begin position="407"/>
        <end position="429"/>
    </location>
</feature>
<evidence type="ECO:0000313" key="3">
    <source>
        <dbReference type="Proteomes" id="UP000179920"/>
    </source>
</evidence>
<organism evidence="2 3">
    <name type="scientific">Ustilago bromivora</name>
    <dbReference type="NCBI Taxonomy" id="307758"/>
    <lineage>
        <taxon>Eukaryota</taxon>
        <taxon>Fungi</taxon>
        <taxon>Dikarya</taxon>
        <taxon>Basidiomycota</taxon>
        <taxon>Ustilaginomycotina</taxon>
        <taxon>Ustilaginomycetes</taxon>
        <taxon>Ustilaginales</taxon>
        <taxon>Ustilaginaceae</taxon>
        <taxon>Ustilago</taxon>
    </lineage>
</organism>
<feature type="region of interest" description="Disordered" evidence="1">
    <location>
        <begin position="1"/>
        <end position="34"/>
    </location>
</feature>